<sequence>MRRTKQQAEETRQTVLSAAETLFLDRGYEHVSLDEIAAASGVTRGAVHWHFQNKQGLLFAIRDKLRLPVQELSDQLEGNGEMAPVDALANAISDTFARLQADPRHRGLLKVLLRLDVTDETNSGDIFQKEFRASLRHIFDIASRSGKLVPPWTPESATVAFNAVVGGLLVQWARGLPDFELIPDAEAIIRTLLTAWQTPTDAISAKAAR</sequence>
<evidence type="ECO:0000259" key="5">
    <source>
        <dbReference type="PROSITE" id="PS50977"/>
    </source>
</evidence>
<dbReference type="PROSITE" id="PS01081">
    <property type="entry name" value="HTH_TETR_1"/>
    <property type="match status" value="1"/>
</dbReference>
<dbReference type="PANTHER" id="PTHR30055">
    <property type="entry name" value="HTH-TYPE TRANSCRIPTIONAL REGULATOR RUTR"/>
    <property type="match status" value="1"/>
</dbReference>
<dbReference type="SUPFAM" id="SSF48498">
    <property type="entry name" value="Tetracyclin repressor-like, C-terminal domain"/>
    <property type="match status" value="1"/>
</dbReference>
<reference evidence="6 7" key="1">
    <citation type="submission" date="2020-03" db="EMBL/GenBank/DDBJ databases">
        <title>The genome sequence of Microvirga sp. c23x22.</title>
        <authorList>
            <person name="Zhang X."/>
        </authorList>
    </citation>
    <scope>NUCLEOTIDE SEQUENCE [LARGE SCALE GENOMIC DNA]</scope>
    <source>
        <strain evidence="7">c23x22</strain>
    </source>
</reference>
<dbReference type="InterPro" id="IPR050109">
    <property type="entry name" value="HTH-type_TetR-like_transc_reg"/>
</dbReference>
<dbReference type="SUPFAM" id="SSF46689">
    <property type="entry name" value="Homeodomain-like"/>
    <property type="match status" value="1"/>
</dbReference>
<comment type="caution">
    <text evidence="6">The sequence shown here is derived from an EMBL/GenBank/DDBJ whole genome shotgun (WGS) entry which is preliminary data.</text>
</comment>
<name>A0ABX0V835_9HYPH</name>
<dbReference type="InterPro" id="IPR036271">
    <property type="entry name" value="Tet_transcr_reg_TetR-rel_C_sf"/>
</dbReference>
<dbReference type="InterPro" id="IPR023772">
    <property type="entry name" value="DNA-bd_HTH_TetR-type_CS"/>
</dbReference>
<dbReference type="PROSITE" id="PS50977">
    <property type="entry name" value="HTH_TETR_2"/>
    <property type="match status" value="1"/>
</dbReference>
<keyword evidence="2 4" id="KW-0238">DNA-binding</keyword>
<dbReference type="Pfam" id="PF00440">
    <property type="entry name" value="TetR_N"/>
    <property type="match status" value="1"/>
</dbReference>
<evidence type="ECO:0000256" key="2">
    <source>
        <dbReference type="ARBA" id="ARBA00023125"/>
    </source>
</evidence>
<dbReference type="InterPro" id="IPR009057">
    <property type="entry name" value="Homeodomain-like_sf"/>
</dbReference>
<keyword evidence="1" id="KW-0805">Transcription regulation</keyword>
<evidence type="ECO:0000313" key="6">
    <source>
        <dbReference type="EMBL" id="NIX75898.1"/>
    </source>
</evidence>
<feature type="domain" description="HTH tetR-type" evidence="5">
    <location>
        <begin position="9"/>
        <end position="69"/>
    </location>
</feature>
<dbReference type="Proteomes" id="UP000707352">
    <property type="component" value="Unassembled WGS sequence"/>
</dbReference>
<dbReference type="PANTHER" id="PTHR30055:SF240">
    <property type="entry name" value="HTH-TYPE TRANSCRIPTIONAL REGULATOR ACRR"/>
    <property type="match status" value="1"/>
</dbReference>
<keyword evidence="7" id="KW-1185">Reference proteome</keyword>
<gene>
    <name evidence="6" type="ORF">HB375_04615</name>
</gene>
<protein>
    <submittedName>
        <fullName evidence="6">TetR family transcriptional regulator</fullName>
    </submittedName>
</protein>
<evidence type="ECO:0000256" key="3">
    <source>
        <dbReference type="ARBA" id="ARBA00023163"/>
    </source>
</evidence>
<evidence type="ECO:0000313" key="7">
    <source>
        <dbReference type="Proteomes" id="UP000707352"/>
    </source>
</evidence>
<dbReference type="RefSeq" id="WP_167671819.1">
    <property type="nucleotide sequence ID" value="NZ_JAATJS010000002.1"/>
</dbReference>
<organism evidence="6 7">
    <name type="scientific">Microvirga terricola</name>
    <dbReference type="NCBI Taxonomy" id="2719797"/>
    <lineage>
        <taxon>Bacteria</taxon>
        <taxon>Pseudomonadati</taxon>
        <taxon>Pseudomonadota</taxon>
        <taxon>Alphaproteobacteria</taxon>
        <taxon>Hyphomicrobiales</taxon>
        <taxon>Methylobacteriaceae</taxon>
        <taxon>Microvirga</taxon>
    </lineage>
</organism>
<evidence type="ECO:0000256" key="1">
    <source>
        <dbReference type="ARBA" id="ARBA00023015"/>
    </source>
</evidence>
<proteinExistence type="predicted"/>
<keyword evidence="3" id="KW-0804">Transcription</keyword>
<dbReference type="PRINTS" id="PR00455">
    <property type="entry name" value="HTHTETR"/>
</dbReference>
<feature type="DNA-binding region" description="H-T-H motif" evidence="4">
    <location>
        <begin position="32"/>
        <end position="51"/>
    </location>
</feature>
<dbReference type="Gene3D" id="1.10.357.10">
    <property type="entry name" value="Tetracycline Repressor, domain 2"/>
    <property type="match status" value="1"/>
</dbReference>
<accession>A0ABX0V835</accession>
<dbReference type="EMBL" id="JAATJS010000002">
    <property type="protein sequence ID" value="NIX75898.1"/>
    <property type="molecule type" value="Genomic_DNA"/>
</dbReference>
<evidence type="ECO:0000256" key="4">
    <source>
        <dbReference type="PROSITE-ProRule" id="PRU00335"/>
    </source>
</evidence>
<dbReference type="InterPro" id="IPR001647">
    <property type="entry name" value="HTH_TetR"/>
</dbReference>